<evidence type="ECO:0000259" key="2">
    <source>
        <dbReference type="Pfam" id="PF02538"/>
    </source>
</evidence>
<dbReference type="InterPro" id="IPR003692">
    <property type="entry name" value="Hydantoinase_B"/>
</dbReference>
<dbReference type="EMBL" id="JALPRX010000071">
    <property type="protein sequence ID" value="MCK8785990.1"/>
    <property type="molecule type" value="Genomic_DNA"/>
</dbReference>
<dbReference type="Proteomes" id="UP001139516">
    <property type="component" value="Unassembled WGS sequence"/>
</dbReference>
<evidence type="ECO:0000313" key="4">
    <source>
        <dbReference type="Proteomes" id="UP001139516"/>
    </source>
</evidence>
<sequence length="546" mass="58378">MPDGNSNGALAAIQRQIQWNRLIAVVEEQAQTMIRTAFSTTVREAGDLSAGIFDLQGRMLAQAVTGTPGHVNSMMESVGHFLAKFPVETMQPGDHYITNDPWLGTGHLHDLTVVTPAFHKGRIVGLFANTAHVIDVGGLGMGPEGRSVFEEGMYIPIVKCFDRGRANETFFDFIRAGSRTPVELEGDVYSLCACNDAGAKRLVEMLDEFRLDGLDALAAYIFDSSLRATLAEIERLPRGTYRAEIRSDGYEAPVTLKAAMTVHPDHIEVDYAGTSGLSGRGINVPAAYTRAYACFGIKCVVAPEIPNNWASLAPFRMVIPEGCILNAPRPFAVSVRHIVGQLLPDLMMGCLHQAVPDRVVAEGSSALWNPPLRGGAQVSGGEAVLPDFEIITFNSGGTGARRGKDGLDGTAFPSGVRTMPVEATENVAPVIFWKKELRPDSAGIGRTRGGFGQIMEIGTKGEQEFAVNAIFDRVANPPRGRDGGGDGAPGWVGLTDGETLRSKGYQVIPKGKRLLLLLPGGGGMGDPAGRDPALTERDRADGLVTR</sequence>
<dbReference type="PANTHER" id="PTHR11365">
    <property type="entry name" value="5-OXOPROLINASE RELATED"/>
    <property type="match status" value="1"/>
</dbReference>
<dbReference type="Pfam" id="PF02538">
    <property type="entry name" value="Hydantoinase_B"/>
    <property type="match status" value="1"/>
</dbReference>
<dbReference type="GO" id="GO:0006749">
    <property type="term" value="P:glutathione metabolic process"/>
    <property type="evidence" value="ECO:0007669"/>
    <property type="project" value="TreeGrafter"/>
</dbReference>
<organism evidence="3 4">
    <name type="scientific">Roseomonas acroporae</name>
    <dbReference type="NCBI Taxonomy" id="2937791"/>
    <lineage>
        <taxon>Bacteria</taxon>
        <taxon>Pseudomonadati</taxon>
        <taxon>Pseudomonadota</taxon>
        <taxon>Alphaproteobacteria</taxon>
        <taxon>Acetobacterales</taxon>
        <taxon>Roseomonadaceae</taxon>
        <taxon>Roseomonas</taxon>
    </lineage>
</organism>
<feature type="domain" description="Hydantoinase B/oxoprolinase" evidence="2">
    <location>
        <begin position="13"/>
        <end position="527"/>
    </location>
</feature>
<name>A0A9X1YBN0_9PROT</name>
<gene>
    <name evidence="3" type="ORF">M0638_16555</name>
</gene>
<dbReference type="GO" id="GO:0017168">
    <property type="term" value="F:5-oxoprolinase (ATP-hydrolyzing) activity"/>
    <property type="evidence" value="ECO:0007669"/>
    <property type="project" value="TreeGrafter"/>
</dbReference>
<proteinExistence type="predicted"/>
<evidence type="ECO:0000313" key="3">
    <source>
        <dbReference type="EMBL" id="MCK8785990.1"/>
    </source>
</evidence>
<dbReference type="GO" id="GO:0005829">
    <property type="term" value="C:cytosol"/>
    <property type="evidence" value="ECO:0007669"/>
    <property type="project" value="TreeGrafter"/>
</dbReference>
<accession>A0A9X1YBN0</accession>
<protein>
    <submittedName>
        <fullName evidence="3">Hydantoinase B/oxoprolinase family protein</fullName>
    </submittedName>
</protein>
<dbReference type="AlphaFoldDB" id="A0A9X1YBN0"/>
<feature type="region of interest" description="Disordered" evidence="1">
    <location>
        <begin position="522"/>
        <end position="546"/>
    </location>
</feature>
<dbReference type="InterPro" id="IPR045079">
    <property type="entry name" value="Oxoprolinase-like"/>
</dbReference>
<keyword evidence="4" id="KW-1185">Reference proteome</keyword>
<comment type="caution">
    <text evidence="3">The sequence shown here is derived from an EMBL/GenBank/DDBJ whole genome shotgun (WGS) entry which is preliminary data.</text>
</comment>
<feature type="compositionally biased region" description="Basic and acidic residues" evidence="1">
    <location>
        <begin position="533"/>
        <end position="546"/>
    </location>
</feature>
<dbReference type="RefSeq" id="WP_248668109.1">
    <property type="nucleotide sequence ID" value="NZ_JALPRX010000071.1"/>
</dbReference>
<dbReference type="PANTHER" id="PTHR11365:SF23">
    <property type="entry name" value="HYPOTHETICAL 5-OXOPROLINASE (EUROFUNG)-RELATED"/>
    <property type="match status" value="1"/>
</dbReference>
<evidence type="ECO:0000256" key="1">
    <source>
        <dbReference type="SAM" id="MobiDB-lite"/>
    </source>
</evidence>
<reference evidence="3" key="1">
    <citation type="submission" date="2022-04" db="EMBL/GenBank/DDBJ databases">
        <title>Roseomonas acroporae sp. nov., isolated from coral Acropora digitifera.</title>
        <authorList>
            <person name="Sun H."/>
        </authorList>
    </citation>
    <scope>NUCLEOTIDE SEQUENCE</scope>
    <source>
        <strain evidence="3">NAR14</strain>
    </source>
</reference>